<dbReference type="InterPro" id="IPR039420">
    <property type="entry name" value="WalR-like"/>
</dbReference>
<protein>
    <submittedName>
        <fullName evidence="6">Two-component system response regulator CreB</fullName>
    </submittedName>
</protein>
<dbReference type="CDD" id="cd00383">
    <property type="entry name" value="trans_reg_C"/>
    <property type="match status" value="1"/>
</dbReference>
<dbReference type="SMART" id="SM00448">
    <property type="entry name" value="REC"/>
    <property type="match status" value="1"/>
</dbReference>
<dbReference type="InterPro" id="IPR001867">
    <property type="entry name" value="OmpR/PhoB-type_DNA-bd"/>
</dbReference>
<keyword evidence="7" id="KW-1185">Reference proteome</keyword>
<dbReference type="InterPro" id="IPR011006">
    <property type="entry name" value="CheY-like_superfamily"/>
</dbReference>
<evidence type="ECO:0000256" key="3">
    <source>
        <dbReference type="PROSITE-ProRule" id="PRU01091"/>
    </source>
</evidence>
<dbReference type="PROSITE" id="PS50110">
    <property type="entry name" value="RESPONSE_REGULATORY"/>
    <property type="match status" value="1"/>
</dbReference>
<dbReference type="Proteomes" id="UP001331561">
    <property type="component" value="Unassembled WGS sequence"/>
</dbReference>
<dbReference type="NCBIfam" id="NF008296">
    <property type="entry name" value="PRK11083.1"/>
    <property type="match status" value="1"/>
</dbReference>
<evidence type="ECO:0000313" key="6">
    <source>
        <dbReference type="EMBL" id="MEC5385037.1"/>
    </source>
</evidence>
<reference evidence="6 7" key="1">
    <citation type="submission" date="2024-01" db="EMBL/GenBank/DDBJ databases">
        <title>Uliginosibacterium soil sp. nov.</title>
        <authorList>
            <person name="Lv Y."/>
        </authorList>
    </citation>
    <scope>NUCLEOTIDE SEQUENCE [LARGE SCALE GENOMIC DNA]</scope>
    <source>
        <strain evidence="6 7">H3</strain>
    </source>
</reference>
<dbReference type="PROSITE" id="PS51755">
    <property type="entry name" value="OMPR_PHOB"/>
    <property type="match status" value="1"/>
</dbReference>
<feature type="DNA-binding region" description="OmpR/PhoB-type" evidence="3">
    <location>
        <begin position="129"/>
        <end position="229"/>
    </location>
</feature>
<dbReference type="Pfam" id="PF00486">
    <property type="entry name" value="Trans_reg_C"/>
    <property type="match status" value="1"/>
</dbReference>
<feature type="modified residue" description="4-aspartylphosphate" evidence="2">
    <location>
        <position position="53"/>
    </location>
</feature>
<comment type="caution">
    <text evidence="6">The sequence shown here is derived from an EMBL/GenBank/DDBJ whole genome shotgun (WGS) entry which is preliminary data.</text>
</comment>
<keyword evidence="1 3" id="KW-0238">DNA-binding</keyword>
<dbReference type="Pfam" id="PF00072">
    <property type="entry name" value="Response_reg"/>
    <property type="match status" value="1"/>
</dbReference>
<dbReference type="InterPro" id="IPR016032">
    <property type="entry name" value="Sig_transdc_resp-reg_C-effctor"/>
</dbReference>
<evidence type="ECO:0000256" key="1">
    <source>
        <dbReference type="ARBA" id="ARBA00023125"/>
    </source>
</evidence>
<evidence type="ECO:0000259" key="5">
    <source>
        <dbReference type="PROSITE" id="PS51755"/>
    </source>
</evidence>
<dbReference type="Gene3D" id="3.40.50.2300">
    <property type="match status" value="1"/>
</dbReference>
<name>A0ABU6JZC8_9RHOO</name>
<feature type="domain" description="OmpR/PhoB-type" evidence="5">
    <location>
        <begin position="129"/>
        <end position="229"/>
    </location>
</feature>
<evidence type="ECO:0000259" key="4">
    <source>
        <dbReference type="PROSITE" id="PS50110"/>
    </source>
</evidence>
<dbReference type="Gene3D" id="6.10.250.690">
    <property type="match status" value="1"/>
</dbReference>
<dbReference type="PANTHER" id="PTHR48111">
    <property type="entry name" value="REGULATOR OF RPOS"/>
    <property type="match status" value="1"/>
</dbReference>
<gene>
    <name evidence="6" type="primary">creB</name>
    <name evidence="6" type="ORF">VVD49_04840</name>
</gene>
<dbReference type="CDD" id="cd17574">
    <property type="entry name" value="REC_OmpR"/>
    <property type="match status" value="1"/>
</dbReference>
<dbReference type="SMART" id="SM00862">
    <property type="entry name" value="Trans_reg_C"/>
    <property type="match status" value="1"/>
</dbReference>
<sequence length="232" mass="25454">MPSATILIVEDEPAIADTLSYSLRSEGYAPQWVATGEAALAAIGPDTALVILDVGLPDLSGFEVCRRLRARPASPPVMFLTAHSEEIDRVLGFEIGADDYVLKPFSPREVVARVRVILRRNGGNGNGHTSTTAVPEKLVLDEPGARVCWCGTPLPLTRFEYLLLRHLMRQPGRVFSREQLLDAVWGNERDSTDRTVDTHIKTLRAKLRAAAPEADPILTHRGMGYSFDKSPA</sequence>
<proteinExistence type="predicted"/>
<evidence type="ECO:0000256" key="2">
    <source>
        <dbReference type="PROSITE-ProRule" id="PRU00169"/>
    </source>
</evidence>
<dbReference type="PANTHER" id="PTHR48111:SF6">
    <property type="entry name" value="TRANSCRIPTIONAL REGULATORY PROTEIN CREB"/>
    <property type="match status" value="1"/>
</dbReference>
<evidence type="ECO:0000313" key="7">
    <source>
        <dbReference type="Proteomes" id="UP001331561"/>
    </source>
</evidence>
<keyword evidence="2" id="KW-0597">Phosphoprotein</keyword>
<dbReference type="Gene3D" id="1.10.10.10">
    <property type="entry name" value="Winged helix-like DNA-binding domain superfamily/Winged helix DNA-binding domain"/>
    <property type="match status" value="1"/>
</dbReference>
<accession>A0ABU6JZC8</accession>
<dbReference type="RefSeq" id="WP_327598001.1">
    <property type="nucleotide sequence ID" value="NZ_JAYXHS010000001.1"/>
</dbReference>
<dbReference type="InterPro" id="IPR036388">
    <property type="entry name" value="WH-like_DNA-bd_sf"/>
</dbReference>
<dbReference type="SUPFAM" id="SSF52172">
    <property type="entry name" value="CheY-like"/>
    <property type="match status" value="1"/>
</dbReference>
<dbReference type="SUPFAM" id="SSF46894">
    <property type="entry name" value="C-terminal effector domain of the bipartite response regulators"/>
    <property type="match status" value="1"/>
</dbReference>
<dbReference type="InterPro" id="IPR001789">
    <property type="entry name" value="Sig_transdc_resp-reg_receiver"/>
</dbReference>
<feature type="domain" description="Response regulatory" evidence="4">
    <location>
        <begin position="5"/>
        <end position="118"/>
    </location>
</feature>
<organism evidence="6 7">
    <name type="scientific">Uliginosibacterium silvisoli</name>
    <dbReference type="NCBI Taxonomy" id="3114758"/>
    <lineage>
        <taxon>Bacteria</taxon>
        <taxon>Pseudomonadati</taxon>
        <taxon>Pseudomonadota</taxon>
        <taxon>Betaproteobacteria</taxon>
        <taxon>Rhodocyclales</taxon>
        <taxon>Zoogloeaceae</taxon>
        <taxon>Uliginosibacterium</taxon>
    </lineage>
</organism>
<dbReference type="EMBL" id="JAYXHS010000001">
    <property type="protein sequence ID" value="MEC5385037.1"/>
    <property type="molecule type" value="Genomic_DNA"/>
</dbReference>